<dbReference type="InterPro" id="IPR025110">
    <property type="entry name" value="AMP-bd_C"/>
</dbReference>
<keyword evidence="6" id="KW-1185">Reference proteome</keyword>
<dbReference type="AlphaFoldDB" id="A0A2X0IEK7"/>
<dbReference type="Proteomes" id="UP000248889">
    <property type="component" value="Unassembled WGS sequence"/>
</dbReference>
<evidence type="ECO:0000256" key="2">
    <source>
        <dbReference type="ARBA" id="ARBA00022598"/>
    </source>
</evidence>
<feature type="domain" description="AMP-dependent synthetase/ligase" evidence="3">
    <location>
        <begin position="10"/>
        <end position="360"/>
    </location>
</feature>
<feature type="domain" description="AMP-binding enzyme C-terminal" evidence="4">
    <location>
        <begin position="410"/>
        <end position="485"/>
    </location>
</feature>
<dbReference type="CDD" id="cd05936">
    <property type="entry name" value="FC-FACS_FadD_like"/>
    <property type="match status" value="1"/>
</dbReference>
<evidence type="ECO:0000313" key="6">
    <source>
        <dbReference type="Proteomes" id="UP000248889"/>
    </source>
</evidence>
<dbReference type="FunFam" id="3.30.300.30:FF:000008">
    <property type="entry name" value="2,3-dihydroxybenzoate-AMP ligase"/>
    <property type="match status" value="1"/>
</dbReference>
<dbReference type="EMBL" id="QKYN01000087">
    <property type="protein sequence ID" value="RAG83434.1"/>
    <property type="molecule type" value="Genomic_DNA"/>
</dbReference>
<name>A0A2X0IEK7_9ACTN</name>
<sequence>MSNAAQPVWDHAASAPDRTALLGTAGQRWSYAALRDRAAAVATRLRAAGVGAGDRVLLIAPSVPEFVGAYYGVLSIGAVAVTANTMATTPELEYIGSDAGISLVLGWHAVAPAPAAAAEAVGVPYWPLHAELAGLATPIATPETPLDIAADETAAILYTSGPTGRPKGAMLTHGNLHACASIYQRIHRLGPEDRAGTALPLFHVYGQACILATTMRVGASLSLLPRFDPREMLALIRDHRLTTTAGVPTMWNALLHASDDADPADFASLRLASSGGASLPGEVKRTFEERFGCTILEGYGLTETTGSATVQVAGRASVGSVGAAIPGCEVEIRALDGAAVAAGEIGEVHVRGPVVMKGYWGRPEATAEVLHDGWLATGDLGRIDEAGELYIVDRKKELVIRGGYNVYPREVEEVLYEHPDVVEAAVVGVPHYHYGEEVAAAVALRPGATPDAAALRAWAKERLSAYKVPHLVAFVDTLPKGATGKILKRAIDRSLFDGVGE</sequence>
<dbReference type="SUPFAM" id="SSF56801">
    <property type="entry name" value="Acetyl-CoA synthetase-like"/>
    <property type="match status" value="1"/>
</dbReference>
<evidence type="ECO:0000259" key="4">
    <source>
        <dbReference type="Pfam" id="PF13193"/>
    </source>
</evidence>
<organism evidence="5 6">
    <name type="scientific">Streptacidiphilus pinicola</name>
    <dbReference type="NCBI Taxonomy" id="2219663"/>
    <lineage>
        <taxon>Bacteria</taxon>
        <taxon>Bacillati</taxon>
        <taxon>Actinomycetota</taxon>
        <taxon>Actinomycetes</taxon>
        <taxon>Kitasatosporales</taxon>
        <taxon>Streptomycetaceae</taxon>
        <taxon>Streptacidiphilus</taxon>
    </lineage>
</organism>
<comment type="similarity">
    <text evidence="1">Belongs to the ATP-dependent AMP-binding enzyme family.</text>
</comment>
<gene>
    <name evidence="5" type="ORF">DN069_22245</name>
</gene>
<dbReference type="Pfam" id="PF00501">
    <property type="entry name" value="AMP-binding"/>
    <property type="match status" value="1"/>
</dbReference>
<dbReference type="Gene3D" id="3.40.50.12780">
    <property type="entry name" value="N-terminal domain of ligase-like"/>
    <property type="match status" value="1"/>
</dbReference>
<protein>
    <submittedName>
        <fullName evidence="5">AMP-dependent synthetase</fullName>
    </submittedName>
</protein>
<dbReference type="InterPro" id="IPR042099">
    <property type="entry name" value="ANL_N_sf"/>
</dbReference>
<dbReference type="PANTHER" id="PTHR43767">
    <property type="entry name" value="LONG-CHAIN-FATTY-ACID--COA LIGASE"/>
    <property type="match status" value="1"/>
</dbReference>
<proteinExistence type="inferred from homology"/>
<dbReference type="InterPro" id="IPR045851">
    <property type="entry name" value="AMP-bd_C_sf"/>
</dbReference>
<dbReference type="Gene3D" id="3.30.300.30">
    <property type="match status" value="1"/>
</dbReference>
<evidence type="ECO:0000256" key="1">
    <source>
        <dbReference type="ARBA" id="ARBA00006432"/>
    </source>
</evidence>
<evidence type="ECO:0000259" key="3">
    <source>
        <dbReference type="Pfam" id="PF00501"/>
    </source>
</evidence>
<keyword evidence="2" id="KW-0436">Ligase</keyword>
<dbReference type="InterPro" id="IPR000873">
    <property type="entry name" value="AMP-dep_synth/lig_dom"/>
</dbReference>
<dbReference type="PANTHER" id="PTHR43767:SF12">
    <property type="entry name" value="AMP-DEPENDENT SYNTHETASE AND LIGASE"/>
    <property type="match status" value="1"/>
</dbReference>
<evidence type="ECO:0000313" key="5">
    <source>
        <dbReference type="EMBL" id="RAG83434.1"/>
    </source>
</evidence>
<accession>A0A2X0IEK7</accession>
<dbReference type="GO" id="GO:0016877">
    <property type="term" value="F:ligase activity, forming carbon-sulfur bonds"/>
    <property type="evidence" value="ECO:0007669"/>
    <property type="project" value="UniProtKB-ARBA"/>
</dbReference>
<comment type="caution">
    <text evidence="5">The sequence shown here is derived from an EMBL/GenBank/DDBJ whole genome shotgun (WGS) entry which is preliminary data.</text>
</comment>
<dbReference type="OrthoDB" id="9803968at2"/>
<dbReference type="RefSeq" id="WP_111503505.1">
    <property type="nucleotide sequence ID" value="NZ_QKYN01000087.1"/>
</dbReference>
<reference evidence="5 6" key="1">
    <citation type="submission" date="2018-06" db="EMBL/GenBank/DDBJ databases">
        <title>Streptacidiphilus pinicola sp. nov., isolated from pine grove soil.</title>
        <authorList>
            <person name="Roh S.G."/>
            <person name="Park S."/>
            <person name="Kim M.-K."/>
            <person name="Yun B.-R."/>
            <person name="Park J."/>
            <person name="Kim M.J."/>
            <person name="Kim Y.S."/>
            <person name="Kim S.B."/>
        </authorList>
    </citation>
    <scope>NUCLEOTIDE SEQUENCE [LARGE SCALE GENOMIC DNA]</scope>
    <source>
        <strain evidence="5 6">MMS16-CNU450</strain>
    </source>
</reference>
<dbReference type="Pfam" id="PF13193">
    <property type="entry name" value="AMP-binding_C"/>
    <property type="match status" value="1"/>
</dbReference>
<dbReference type="InterPro" id="IPR050237">
    <property type="entry name" value="ATP-dep_AMP-bd_enzyme"/>
</dbReference>